<comment type="caution">
    <text evidence="3">The sequence shown here is derived from an EMBL/GenBank/DDBJ whole genome shotgun (WGS) entry which is preliminary data.</text>
</comment>
<feature type="region of interest" description="Disordered" evidence="1">
    <location>
        <begin position="54"/>
        <end position="121"/>
    </location>
</feature>
<dbReference type="AlphaFoldDB" id="A0AAW8B7T4"/>
<gene>
    <name evidence="3" type="ORF">Q8A57_08855</name>
</gene>
<dbReference type="RefSeq" id="WP_305170715.1">
    <property type="nucleotide sequence ID" value="NZ_JAUUUU010000004.1"/>
</dbReference>
<feature type="compositionally biased region" description="Basic and acidic residues" evidence="1">
    <location>
        <begin position="88"/>
        <end position="99"/>
    </location>
</feature>
<organism evidence="3 4">
    <name type="scientific">Porticoccus litoralis</name>
    <dbReference type="NCBI Taxonomy" id="434086"/>
    <lineage>
        <taxon>Bacteria</taxon>
        <taxon>Pseudomonadati</taxon>
        <taxon>Pseudomonadota</taxon>
        <taxon>Gammaproteobacteria</taxon>
        <taxon>Cellvibrionales</taxon>
        <taxon>Porticoccaceae</taxon>
        <taxon>Porticoccus</taxon>
    </lineage>
</organism>
<protein>
    <submittedName>
        <fullName evidence="3">DUF4124 domain-containing protein</fullName>
    </submittedName>
</protein>
<accession>A0AAW8B7T4</accession>
<dbReference type="Pfam" id="PF13511">
    <property type="entry name" value="DUF4124"/>
    <property type="match status" value="1"/>
</dbReference>
<name>A0AAW8B7T4_9GAMM</name>
<dbReference type="Proteomes" id="UP001178354">
    <property type="component" value="Unassembled WGS sequence"/>
</dbReference>
<dbReference type="EMBL" id="JAUUUU010000004">
    <property type="protein sequence ID" value="MDP1521075.1"/>
    <property type="molecule type" value="Genomic_DNA"/>
</dbReference>
<feature type="compositionally biased region" description="Basic and acidic residues" evidence="1">
    <location>
        <begin position="111"/>
        <end position="121"/>
    </location>
</feature>
<evidence type="ECO:0000313" key="4">
    <source>
        <dbReference type="Proteomes" id="UP001178354"/>
    </source>
</evidence>
<proteinExistence type="predicted"/>
<reference evidence="3" key="1">
    <citation type="journal article" date="2010" name="Int. J. Syst. Evol. Microbiol.">
        <title>Porticoccus litoralis gen. nov., sp. nov., a gammaproteobacterium isolated from the Yellow Sea.</title>
        <authorList>
            <person name="Oh H.M."/>
            <person name="Kim H."/>
            <person name="Kim K.M."/>
            <person name="Min G.S."/>
            <person name="Cho J.C."/>
        </authorList>
    </citation>
    <scope>NUCLEOTIDE SEQUENCE</scope>
    <source>
        <strain evidence="3">DSM 25064</strain>
    </source>
</reference>
<evidence type="ECO:0000259" key="2">
    <source>
        <dbReference type="Pfam" id="PF13511"/>
    </source>
</evidence>
<feature type="compositionally biased region" description="Acidic residues" evidence="1">
    <location>
        <begin position="77"/>
        <end position="87"/>
    </location>
</feature>
<evidence type="ECO:0000256" key="1">
    <source>
        <dbReference type="SAM" id="MobiDB-lite"/>
    </source>
</evidence>
<dbReference type="InterPro" id="IPR025392">
    <property type="entry name" value="DUF4124"/>
</dbReference>
<feature type="domain" description="DUF4124" evidence="2">
    <location>
        <begin position="29"/>
        <end position="115"/>
    </location>
</feature>
<keyword evidence="4" id="KW-1185">Reference proteome</keyword>
<reference evidence="3" key="2">
    <citation type="submission" date="2023-08" db="EMBL/GenBank/DDBJ databases">
        <authorList>
            <person name="Luo J."/>
        </authorList>
    </citation>
    <scope>NUCLEOTIDE SEQUENCE</scope>
    <source>
        <strain evidence="3">DSM 25064</strain>
    </source>
</reference>
<sequence>MMEKMCPGIDSFKRFKDMSTASKLIGTLLALALCLPLHAAKIYKWQDENGSWHYSETPPLEGTPETIKLKSKKSDSEETESTEETDEETSKEPEDKQAEKAPLPKSPEVLAAEKARRAEDCDRARKNLDTLTHRTRILYDDEEKGEQRYMTEEERQDWLKKSRDQVKEFCQ</sequence>
<evidence type="ECO:0000313" key="3">
    <source>
        <dbReference type="EMBL" id="MDP1521075.1"/>
    </source>
</evidence>